<evidence type="ECO:0000256" key="3">
    <source>
        <dbReference type="ARBA" id="ARBA00022722"/>
    </source>
</evidence>
<dbReference type="NCBIfam" id="TIGR00188">
    <property type="entry name" value="rnpA"/>
    <property type="match status" value="1"/>
</dbReference>
<keyword evidence="5 7" id="KW-0378">Hydrolase</keyword>
<keyword evidence="6 7" id="KW-0694">RNA-binding</keyword>
<keyword evidence="4 7" id="KW-0255">Endonuclease</keyword>
<evidence type="ECO:0000313" key="10">
    <source>
        <dbReference type="Proteomes" id="UP000094463"/>
    </source>
</evidence>
<dbReference type="KEGG" id="bbev:BBEV_0005"/>
<dbReference type="InterPro" id="IPR020539">
    <property type="entry name" value="RNase_P_CS"/>
</dbReference>
<dbReference type="InterPro" id="IPR020568">
    <property type="entry name" value="Ribosomal_Su5_D2-typ_SF"/>
</dbReference>
<comment type="similarity">
    <text evidence="7">Belongs to the RnpA family.</text>
</comment>
<dbReference type="InterPro" id="IPR000100">
    <property type="entry name" value="RNase_P"/>
</dbReference>
<evidence type="ECO:0000256" key="5">
    <source>
        <dbReference type="ARBA" id="ARBA00022801"/>
    </source>
</evidence>
<accession>A0A1D7QQW9</accession>
<dbReference type="PATRIC" id="fig|632773.3.peg.6"/>
<dbReference type="FunFam" id="3.30.230.10:FF:000021">
    <property type="entry name" value="Ribonuclease P protein component"/>
    <property type="match status" value="1"/>
</dbReference>
<evidence type="ECO:0000256" key="6">
    <source>
        <dbReference type="ARBA" id="ARBA00022884"/>
    </source>
</evidence>
<dbReference type="Pfam" id="PF00825">
    <property type="entry name" value="Ribonuclease_P"/>
    <property type="match status" value="1"/>
</dbReference>
<dbReference type="Proteomes" id="UP000094463">
    <property type="component" value="Chromosome"/>
</dbReference>
<dbReference type="GO" id="GO:0004526">
    <property type="term" value="F:ribonuclease P activity"/>
    <property type="evidence" value="ECO:0007669"/>
    <property type="project" value="UniProtKB-UniRule"/>
</dbReference>
<comment type="function">
    <text evidence="1 7">RNaseP catalyzes the removal of the 5'-leader sequence from pre-tRNA to produce the mature 5'-terminus. It can also cleave other RNA substrates such as 4.5S RNA. The protein component plays an auxiliary but essential role in vivo by binding to the 5'-leader sequence and broadening the substrate specificity of the ribozyme.</text>
</comment>
<dbReference type="AlphaFoldDB" id="A0A1D7QQW9"/>
<proteinExistence type="inferred from homology"/>
<dbReference type="RefSeq" id="WP_069363585.1">
    <property type="nucleotide sequence ID" value="NZ_CP012502.1"/>
</dbReference>
<dbReference type="HAMAP" id="MF_00227">
    <property type="entry name" value="RNase_P"/>
    <property type="match status" value="1"/>
</dbReference>
<dbReference type="GO" id="GO:0030677">
    <property type="term" value="C:ribonuclease P complex"/>
    <property type="evidence" value="ECO:0007669"/>
    <property type="project" value="TreeGrafter"/>
</dbReference>
<dbReference type="GO" id="GO:0000049">
    <property type="term" value="F:tRNA binding"/>
    <property type="evidence" value="ECO:0007669"/>
    <property type="project" value="UniProtKB-UniRule"/>
</dbReference>
<dbReference type="PROSITE" id="PS00648">
    <property type="entry name" value="RIBONUCLEASE_P"/>
    <property type="match status" value="1"/>
</dbReference>
<dbReference type="OrthoDB" id="9810867at2"/>
<evidence type="ECO:0000256" key="1">
    <source>
        <dbReference type="ARBA" id="ARBA00002663"/>
    </source>
</evidence>
<dbReference type="GO" id="GO:0042781">
    <property type="term" value="F:3'-tRNA processing endoribonuclease activity"/>
    <property type="evidence" value="ECO:0007669"/>
    <property type="project" value="TreeGrafter"/>
</dbReference>
<evidence type="ECO:0000256" key="8">
    <source>
        <dbReference type="NCBIfam" id="TIGR00188"/>
    </source>
</evidence>
<sequence>MKKEHRLRKNEDFQSVFKSGKSVANRQFVVYTLAKPGQGPSRFGLSISKKIGNAVTRNRIKRLVKEVIRLQIHEMPSDMDVVIIARKPAAAMDFHDIKKSIRHVFQIAGLMKRIDHSRKR</sequence>
<gene>
    <name evidence="7 9" type="primary">rnpA</name>
    <name evidence="9" type="ORF">BBEV_0005</name>
</gene>
<protein>
    <recommendedName>
        <fullName evidence="7 8">Ribonuclease P protein component</fullName>
        <shortName evidence="7">RNase P protein</shortName>
        <shortName evidence="7">RNaseP protein</shortName>
        <ecNumber evidence="7 8">3.1.26.5</ecNumber>
    </recommendedName>
    <alternativeName>
        <fullName evidence="7">Protein C5</fullName>
    </alternativeName>
</protein>
<dbReference type="GO" id="GO:0001682">
    <property type="term" value="P:tRNA 5'-leader removal"/>
    <property type="evidence" value="ECO:0007669"/>
    <property type="project" value="UniProtKB-UniRule"/>
</dbReference>
<dbReference type="EC" id="3.1.26.5" evidence="7 8"/>
<organism evidence="9 10">
    <name type="scientific">Salisediminibacterium beveridgei</name>
    <dbReference type="NCBI Taxonomy" id="632773"/>
    <lineage>
        <taxon>Bacteria</taxon>
        <taxon>Bacillati</taxon>
        <taxon>Bacillota</taxon>
        <taxon>Bacilli</taxon>
        <taxon>Bacillales</taxon>
        <taxon>Bacillaceae</taxon>
        <taxon>Salisediminibacterium</taxon>
    </lineage>
</organism>
<evidence type="ECO:0000256" key="4">
    <source>
        <dbReference type="ARBA" id="ARBA00022759"/>
    </source>
</evidence>
<reference evidence="9 10" key="1">
    <citation type="submission" date="2015-08" db="EMBL/GenBank/DDBJ databases">
        <title>The complete genome sequence of Bacillus beveridgei MLTeJB.</title>
        <authorList>
            <person name="Hanson T.E."/>
            <person name="Mesa C."/>
            <person name="Basesman S.M."/>
            <person name="Oremland R.S."/>
        </authorList>
    </citation>
    <scope>NUCLEOTIDE SEQUENCE [LARGE SCALE GENOMIC DNA]</scope>
    <source>
        <strain evidence="9 10">MLTeJB</strain>
    </source>
</reference>
<keyword evidence="2 7" id="KW-0819">tRNA processing</keyword>
<name>A0A1D7QQW9_9BACI</name>
<keyword evidence="3 7" id="KW-0540">Nuclease</keyword>
<dbReference type="PANTHER" id="PTHR33992">
    <property type="entry name" value="RIBONUCLEASE P PROTEIN COMPONENT"/>
    <property type="match status" value="1"/>
</dbReference>
<comment type="catalytic activity">
    <reaction evidence="7">
        <text>Endonucleolytic cleavage of RNA, removing 5'-extranucleotides from tRNA precursor.</text>
        <dbReference type="EC" id="3.1.26.5"/>
    </reaction>
</comment>
<evidence type="ECO:0000313" key="9">
    <source>
        <dbReference type="EMBL" id="AOM81407.1"/>
    </source>
</evidence>
<keyword evidence="10" id="KW-1185">Reference proteome</keyword>
<dbReference type="STRING" id="632773.BBEV_0005"/>
<dbReference type="PANTHER" id="PTHR33992:SF1">
    <property type="entry name" value="RIBONUCLEASE P PROTEIN COMPONENT"/>
    <property type="match status" value="1"/>
</dbReference>
<comment type="subunit">
    <text evidence="7">Consists of a catalytic RNA component (M1 or rnpB) and a protein subunit.</text>
</comment>
<dbReference type="Gene3D" id="3.30.230.10">
    <property type="match status" value="1"/>
</dbReference>
<evidence type="ECO:0000256" key="2">
    <source>
        <dbReference type="ARBA" id="ARBA00022694"/>
    </source>
</evidence>
<evidence type="ECO:0000256" key="7">
    <source>
        <dbReference type="HAMAP-Rule" id="MF_00227"/>
    </source>
</evidence>
<dbReference type="SUPFAM" id="SSF54211">
    <property type="entry name" value="Ribosomal protein S5 domain 2-like"/>
    <property type="match status" value="1"/>
</dbReference>
<dbReference type="EMBL" id="CP012502">
    <property type="protein sequence ID" value="AOM81407.1"/>
    <property type="molecule type" value="Genomic_DNA"/>
</dbReference>
<dbReference type="InterPro" id="IPR014721">
    <property type="entry name" value="Ribsml_uS5_D2-typ_fold_subgr"/>
</dbReference>